<name>A0A6J6QVS2_9ZZZZ</name>
<evidence type="ECO:0000256" key="1">
    <source>
        <dbReference type="ARBA" id="ARBA00007637"/>
    </source>
</evidence>
<dbReference type="AlphaFoldDB" id="A0A6J6QVS2"/>
<protein>
    <submittedName>
        <fullName evidence="3">Unannotated protein</fullName>
    </submittedName>
</protein>
<dbReference type="InterPro" id="IPR036291">
    <property type="entry name" value="NAD(P)-bd_dom_sf"/>
</dbReference>
<dbReference type="Pfam" id="PF01370">
    <property type="entry name" value="Epimerase"/>
    <property type="match status" value="1"/>
</dbReference>
<dbReference type="SUPFAM" id="SSF51735">
    <property type="entry name" value="NAD(P)-binding Rossmann-fold domains"/>
    <property type="match status" value="1"/>
</dbReference>
<evidence type="ECO:0000259" key="2">
    <source>
        <dbReference type="Pfam" id="PF01370"/>
    </source>
</evidence>
<feature type="domain" description="NAD-dependent epimerase/dehydratase" evidence="2">
    <location>
        <begin position="3"/>
        <end position="226"/>
    </location>
</feature>
<sequence>MRALITGAGGFVGAHLQRHLEECGDEVTATDRVTDGLDILDAAALLEMFRRCQPEVVYHLAGASDVGGSWQTPQATFRANAEGTLNILWAAREAGTERVLTIGSADIYGKVTAADLPITEDLALRPVSPYAASKVAADYVALQAFLGYEQHVVRARPFNHLGPGQTDKFVAPALASRVAANEIEGNSVVRVGNLSPQRDFTDVRDVVRAYRLLVDKGHAGQVYNVCSGTAIPVQDLAERLISMAQIPMTLEPDPDLQRPVDIPILLGDSSRIRADTGWKPEIPLDQTLEDLLNDRRKRLQAET</sequence>
<evidence type="ECO:0000313" key="3">
    <source>
        <dbReference type="EMBL" id="CAB4714989.1"/>
    </source>
</evidence>
<dbReference type="InterPro" id="IPR001509">
    <property type="entry name" value="Epimerase_deHydtase"/>
</dbReference>
<evidence type="ECO:0000313" key="5">
    <source>
        <dbReference type="EMBL" id="CAB5064662.1"/>
    </source>
</evidence>
<gene>
    <name evidence="3" type="ORF">UFOPK2582_01622</name>
    <name evidence="4" type="ORF">UFOPK4173_01215</name>
    <name evidence="5" type="ORF">UFOPK4354_00593</name>
</gene>
<dbReference type="EMBL" id="CAFBQW010000047">
    <property type="protein sequence ID" value="CAB5064662.1"/>
    <property type="molecule type" value="Genomic_DNA"/>
</dbReference>
<organism evidence="3">
    <name type="scientific">freshwater metagenome</name>
    <dbReference type="NCBI Taxonomy" id="449393"/>
    <lineage>
        <taxon>unclassified sequences</taxon>
        <taxon>metagenomes</taxon>
        <taxon>ecological metagenomes</taxon>
    </lineage>
</organism>
<dbReference type="Gene3D" id="3.90.25.10">
    <property type="entry name" value="UDP-galactose 4-epimerase, domain 1"/>
    <property type="match status" value="1"/>
</dbReference>
<accession>A0A6J6QVS2</accession>
<comment type="similarity">
    <text evidence="1">Belongs to the NAD(P)-dependent epimerase/dehydratase family.</text>
</comment>
<reference evidence="3" key="1">
    <citation type="submission" date="2020-05" db="EMBL/GenBank/DDBJ databases">
        <authorList>
            <person name="Chiriac C."/>
            <person name="Salcher M."/>
            <person name="Ghai R."/>
            <person name="Kavagutti S V."/>
        </authorList>
    </citation>
    <scope>NUCLEOTIDE SEQUENCE</scope>
</reference>
<dbReference type="PANTHER" id="PTHR43000">
    <property type="entry name" value="DTDP-D-GLUCOSE 4,6-DEHYDRATASE-RELATED"/>
    <property type="match status" value="1"/>
</dbReference>
<dbReference type="Gene3D" id="3.40.50.720">
    <property type="entry name" value="NAD(P)-binding Rossmann-like Domain"/>
    <property type="match status" value="1"/>
</dbReference>
<evidence type="ECO:0000313" key="4">
    <source>
        <dbReference type="EMBL" id="CAB5036237.1"/>
    </source>
</evidence>
<proteinExistence type="inferred from homology"/>
<dbReference type="EMBL" id="CAEZXS010000260">
    <property type="protein sequence ID" value="CAB4714989.1"/>
    <property type="molecule type" value="Genomic_DNA"/>
</dbReference>
<dbReference type="EMBL" id="CAFBPW010000143">
    <property type="protein sequence ID" value="CAB5036237.1"/>
    <property type="molecule type" value="Genomic_DNA"/>
</dbReference>